<keyword evidence="1" id="KW-0812">Transmembrane</keyword>
<feature type="transmembrane region" description="Helical" evidence="1">
    <location>
        <begin position="116"/>
        <end position="135"/>
    </location>
</feature>
<protein>
    <submittedName>
        <fullName evidence="2">Uncharacterized protein</fullName>
    </submittedName>
</protein>
<organism evidence="2 3">
    <name type="scientific">Kwoniella heveanensis BCC8398</name>
    <dbReference type="NCBI Taxonomy" id="1296120"/>
    <lineage>
        <taxon>Eukaryota</taxon>
        <taxon>Fungi</taxon>
        <taxon>Dikarya</taxon>
        <taxon>Basidiomycota</taxon>
        <taxon>Agaricomycotina</taxon>
        <taxon>Tremellomycetes</taxon>
        <taxon>Tremellales</taxon>
        <taxon>Cryptococcaceae</taxon>
        <taxon>Kwoniella</taxon>
    </lineage>
</organism>
<sequence length="136" mass="14133">MGAAQQGQTIVVSPTTDEWGNVYSVAVATVYTSATASTAHSSRKQSAITSIPTSLSSTPRRFYTVTQGKVLDYSSYQSSVTAALDSDAAVAYAKYTSGSHDTLAYQSAASGSARPYGLLLAIGVAISFRLGVVYLS</sequence>
<dbReference type="Proteomes" id="UP000092666">
    <property type="component" value="Unassembled WGS sequence"/>
</dbReference>
<keyword evidence="1" id="KW-1133">Transmembrane helix</keyword>
<proteinExistence type="predicted"/>
<reference evidence="2 3" key="1">
    <citation type="submission" date="2013-07" db="EMBL/GenBank/DDBJ databases">
        <title>The Genome Sequence of Cryptococcus heveanensis BCC8398.</title>
        <authorList>
            <consortium name="The Broad Institute Genome Sequencing Platform"/>
            <person name="Cuomo C."/>
            <person name="Litvintseva A."/>
            <person name="Chen Y."/>
            <person name="Heitman J."/>
            <person name="Sun S."/>
            <person name="Springer D."/>
            <person name="Dromer F."/>
            <person name="Young S.K."/>
            <person name="Zeng Q."/>
            <person name="Gargeya S."/>
            <person name="Fitzgerald M."/>
            <person name="Abouelleil A."/>
            <person name="Alvarado L."/>
            <person name="Berlin A.M."/>
            <person name="Chapman S.B."/>
            <person name="Dewar J."/>
            <person name="Goldberg J."/>
            <person name="Griggs A."/>
            <person name="Gujja S."/>
            <person name="Hansen M."/>
            <person name="Howarth C."/>
            <person name="Imamovic A."/>
            <person name="Larimer J."/>
            <person name="McCowan C."/>
            <person name="Murphy C."/>
            <person name="Pearson M."/>
            <person name="Priest M."/>
            <person name="Roberts A."/>
            <person name="Saif S."/>
            <person name="Shea T."/>
            <person name="Sykes S."/>
            <person name="Wortman J."/>
            <person name="Nusbaum C."/>
            <person name="Birren B."/>
        </authorList>
    </citation>
    <scope>NUCLEOTIDE SEQUENCE [LARGE SCALE GENOMIC DNA]</scope>
    <source>
        <strain evidence="2 3">BCC8398</strain>
    </source>
</reference>
<accession>A0A1B9GQ86</accession>
<evidence type="ECO:0000256" key="1">
    <source>
        <dbReference type="SAM" id="Phobius"/>
    </source>
</evidence>
<keyword evidence="1" id="KW-0472">Membrane</keyword>
<name>A0A1B9GQ86_9TREE</name>
<reference evidence="3" key="2">
    <citation type="submission" date="2013-12" db="EMBL/GenBank/DDBJ databases">
        <title>Evolution of pathogenesis and genome organization in the Tremellales.</title>
        <authorList>
            <person name="Cuomo C."/>
            <person name="Litvintseva A."/>
            <person name="Heitman J."/>
            <person name="Chen Y."/>
            <person name="Sun S."/>
            <person name="Springer D."/>
            <person name="Dromer F."/>
            <person name="Young S."/>
            <person name="Zeng Q."/>
            <person name="Chapman S."/>
            <person name="Gujja S."/>
            <person name="Saif S."/>
            <person name="Birren B."/>
        </authorList>
    </citation>
    <scope>NUCLEOTIDE SEQUENCE [LARGE SCALE GENOMIC DNA]</scope>
    <source>
        <strain evidence="3">BCC8398</strain>
    </source>
</reference>
<gene>
    <name evidence="2" type="ORF">I316_04963</name>
</gene>
<dbReference type="AlphaFoldDB" id="A0A1B9GQ86"/>
<keyword evidence="3" id="KW-1185">Reference proteome</keyword>
<evidence type="ECO:0000313" key="2">
    <source>
        <dbReference type="EMBL" id="OCF33222.1"/>
    </source>
</evidence>
<evidence type="ECO:0000313" key="3">
    <source>
        <dbReference type="Proteomes" id="UP000092666"/>
    </source>
</evidence>
<dbReference type="EMBL" id="KV700126">
    <property type="protein sequence ID" value="OCF33222.1"/>
    <property type="molecule type" value="Genomic_DNA"/>
</dbReference>